<feature type="transmembrane region" description="Helical" evidence="2">
    <location>
        <begin position="367"/>
        <end position="393"/>
    </location>
</feature>
<evidence type="ECO:0000313" key="4">
    <source>
        <dbReference type="Proteomes" id="UP000287651"/>
    </source>
</evidence>
<dbReference type="Proteomes" id="UP000287651">
    <property type="component" value="Unassembled WGS sequence"/>
</dbReference>
<organism evidence="3 4">
    <name type="scientific">Ensete ventricosum</name>
    <name type="common">Abyssinian banana</name>
    <name type="synonym">Musa ensete</name>
    <dbReference type="NCBI Taxonomy" id="4639"/>
    <lineage>
        <taxon>Eukaryota</taxon>
        <taxon>Viridiplantae</taxon>
        <taxon>Streptophyta</taxon>
        <taxon>Embryophyta</taxon>
        <taxon>Tracheophyta</taxon>
        <taxon>Spermatophyta</taxon>
        <taxon>Magnoliopsida</taxon>
        <taxon>Liliopsida</taxon>
        <taxon>Zingiberales</taxon>
        <taxon>Musaceae</taxon>
        <taxon>Ensete</taxon>
    </lineage>
</organism>
<keyword evidence="2" id="KW-0472">Membrane</keyword>
<evidence type="ECO:0000313" key="3">
    <source>
        <dbReference type="EMBL" id="RRT57980.1"/>
    </source>
</evidence>
<dbReference type="EMBL" id="AMZH03008910">
    <property type="protein sequence ID" value="RRT57980.1"/>
    <property type="molecule type" value="Genomic_DNA"/>
</dbReference>
<keyword evidence="2" id="KW-0812">Transmembrane</keyword>
<protein>
    <submittedName>
        <fullName evidence="3">Uncharacterized protein</fullName>
    </submittedName>
</protein>
<feature type="region of interest" description="Disordered" evidence="1">
    <location>
        <begin position="124"/>
        <end position="154"/>
    </location>
</feature>
<proteinExistence type="predicted"/>
<dbReference type="AlphaFoldDB" id="A0A426Z1X1"/>
<feature type="compositionally biased region" description="Pro residues" evidence="1">
    <location>
        <begin position="129"/>
        <end position="139"/>
    </location>
</feature>
<comment type="caution">
    <text evidence="3">The sequence shown here is derived from an EMBL/GenBank/DDBJ whole genome shotgun (WGS) entry which is preliminary data.</text>
</comment>
<gene>
    <name evidence="3" type="ORF">B296_00046913</name>
</gene>
<evidence type="ECO:0000256" key="1">
    <source>
        <dbReference type="SAM" id="MobiDB-lite"/>
    </source>
</evidence>
<feature type="region of interest" description="Disordered" evidence="1">
    <location>
        <begin position="9"/>
        <end position="32"/>
    </location>
</feature>
<evidence type="ECO:0000256" key="2">
    <source>
        <dbReference type="SAM" id="Phobius"/>
    </source>
</evidence>
<sequence length="396" mass="42961">MKINYVHEFPRRNSPFPGSSETGDPVAVAGDADNEPTLITSRTVTPSSVVYFFLRQSLTISPLSAIGRFSISQHRSSTSMATKDSAAPLPPALCSATVNTEEFVASFPAPLPLALYPAIVNTEKDRKAPPPSVKPPPASPVSKQPSPNPVTEASIDPAAPTRCLSGVVFFLLLLSSSSRVHRQRHQDRRYQAPATVSLPSLTDAATHQQCSCSKGSDSPSHYKQCCLELFGSVTVFTSKCWQSTTITEAKKCAILNTLPRTILPATFSRDRLPLPRSIFPSVGSHLRQRRGKSTSAPLSGQIIPLRYLGSCSRISLPSISSMFSSSTSTSPTLLPLENTSASSYKRTLSLSMLFPSFPSNYPKTSTMYLGVYSFLTSYLAIYYQVMLMVLSVAHQQ</sequence>
<reference evidence="3 4" key="1">
    <citation type="journal article" date="2014" name="Agronomy (Basel)">
        <title>A Draft Genome Sequence for Ensete ventricosum, the Drought-Tolerant Tree Against Hunger.</title>
        <authorList>
            <person name="Harrison J."/>
            <person name="Moore K.A."/>
            <person name="Paszkiewicz K."/>
            <person name="Jones T."/>
            <person name="Grant M."/>
            <person name="Ambacheew D."/>
            <person name="Muzemil S."/>
            <person name="Studholme D.J."/>
        </authorList>
    </citation>
    <scope>NUCLEOTIDE SEQUENCE [LARGE SCALE GENOMIC DNA]</scope>
</reference>
<keyword evidence="2" id="KW-1133">Transmembrane helix</keyword>
<name>A0A426Z1X1_ENSVE</name>
<accession>A0A426Z1X1</accession>